<evidence type="ECO:0000313" key="3">
    <source>
        <dbReference type="Proteomes" id="UP000326939"/>
    </source>
</evidence>
<keyword evidence="3" id="KW-1185">Reference proteome</keyword>
<dbReference type="Proteomes" id="UP000326939">
    <property type="component" value="Chromosome 16"/>
</dbReference>
<organism evidence="2 3">
    <name type="scientific">Salix brachista</name>
    <dbReference type="NCBI Taxonomy" id="2182728"/>
    <lineage>
        <taxon>Eukaryota</taxon>
        <taxon>Viridiplantae</taxon>
        <taxon>Streptophyta</taxon>
        <taxon>Embryophyta</taxon>
        <taxon>Tracheophyta</taxon>
        <taxon>Spermatophyta</taxon>
        <taxon>Magnoliopsida</taxon>
        <taxon>eudicotyledons</taxon>
        <taxon>Gunneridae</taxon>
        <taxon>Pentapetalae</taxon>
        <taxon>rosids</taxon>
        <taxon>fabids</taxon>
        <taxon>Malpighiales</taxon>
        <taxon>Salicaceae</taxon>
        <taxon>Saliceae</taxon>
        <taxon>Salix</taxon>
    </lineage>
</organism>
<dbReference type="InterPro" id="IPR009515">
    <property type="entry name" value="DUF1138"/>
</dbReference>
<dbReference type="EMBL" id="VDCV01000016">
    <property type="protein sequence ID" value="KAB5519502.1"/>
    <property type="molecule type" value="Genomic_DNA"/>
</dbReference>
<keyword evidence="1" id="KW-0812">Transmembrane</keyword>
<dbReference type="AlphaFoldDB" id="A0A5N5JKU7"/>
<reference evidence="3" key="1">
    <citation type="journal article" date="2019" name="Gigascience">
        <title>De novo genome assembly of the endangered Acer yangbiense, a plant species with extremely small populations endemic to Yunnan Province, China.</title>
        <authorList>
            <person name="Yang J."/>
            <person name="Wariss H.M."/>
            <person name="Tao L."/>
            <person name="Zhang R."/>
            <person name="Yun Q."/>
            <person name="Hollingsworth P."/>
            <person name="Dao Z."/>
            <person name="Luo G."/>
            <person name="Guo H."/>
            <person name="Ma Y."/>
            <person name="Sun W."/>
        </authorList>
    </citation>
    <scope>NUCLEOTIDE SEQUENCE [LARGE SCALE GENOMIC DNA]</scope>
    <source>
        <strain evidence="3">cv. br00</strain>
    </source>
</reference>
<protein>
    <submittedName>
        <fullName evidence="2">Uncharacterized protein</fullName>
    </submittedName>
</protein>
<comment type="caution">
    <text evidence="2">The sequence shown here is derived from an EMBL/GenBank/DDBJ whole genome shotgun (WGS) entry which is preliminary data.</text>
</comment>
<sequence>MGTEESRSYTDDIFDLFVDGQQDVLFSFIYGIVDITFNDMGMSMSTTYIVSAIVGSFAVAYICDYLVSDKKIFGGTTPRTVSNKEWWEETDRKFQAWPRTGGSPVVMNPITRQNFIVRFQDS</sequence>
<accession>A0A5N5JKU7</accession>
<dbReference type="PANTHER" id="PTHR34267">
    <property type="entry name" value="OS11G0161033 PROTEIN"/>
    <property type="match status" value="1"/>
</dbReference>
<feature type="transmembrane region" description="Helical" evidence="1">
    <location>
        <begin position="48"/>
        <end position="67"/>
    </location>
</feature>
<dbReference type="Pfam" id="PF06592">
    <property type="entry name" value="DUF1138"/>
    <property type="match status" value="1"/>
</dbReference>
<evidence type="ECO:0000256" key="1">
    <source>
        <dbReference type="SAM" id="Phobius"/>
    </source>
</evidence>
<keyword evidence="1" id="KW-0472">Membrane</keyword>
<name>A0A5N5JKU7_9ROSI</name>
<keyword evidence="1" id="KW-1133">Transmembrane helix</keyword>
<evidence type="ECO:0000313" key="2">
    <source>
        <dbReference type="EMBL" id="KAB5519502.1"/>
    </source>
</evidence>
<gene>
    <name evidence="2" type="ORF">DKX38_023821</name>
</gene>
<dbReference type="PANTHER" id="PTHR34267:SF1">
    <property type="entry name" value="ATOZI1"/>
    <property type="match status" value="1"/>
</dbReference>
<proteinExistence type="predicted"/>